<dbReference type="KEGG" id="nik:F5I99_03065"/>
<comment type="catalytic activity">
    <reaction evidence="1">
        <text>ATP + H2O = AMP + diphosphate + H(+)</text>
        <dbReference type="Rhea" id="RHEA:14245"/>
        <dbReference type="ChEBI" id="CHEBI:15377"/>
        <dbReference type="ChEBI" id="CHEBI:15378"/>
        <dbReference type="ChEBI" id="CHEBI:30616"/>
        <dbReference type="ChEBI" id="CHEBI:33019"/>
        <dbReference type="ChEBI" id="CHEBI:456215"/>
        <dbReference type="EC" id="3.6.1.8"/>
    </reaction>
</comment>
<protein>
    <recommendedName>
        <fullName evidence="4">Nucleoside triphosphate pyrophosphohydrolase</fullName>
        <ecNumber evidence="3">3.6.1.8</ecNumber>
    </recommendedName>
</protein>
<keyword evidence="8" id="KW-1185">Reference proteome</keyword>
<dbReference type="Pfam" id="PF03819">
    <property type="entry name" value="MazG"/>
    <property type="match status" value="1"/>
</dbReference>
<dbReference type="NCBIfam" id="TIGR00444">
    <property type="entry name" value="mazG"/>
    <property type="match status" value="1"/>
</dbReference>
<dbReference type="InterPro" id="IPR021130">
    <property type="entry name" value="PRib-ATP_PPHydrolase-like"/>
</dbReference>
<dbReference type="GO" id="GO:0046061">
    <property type="term" value="P:dATP catabolic process"/>
    <property type="evidence" value="ECO:0007669"/>
    <property type="project" value="TreeGrafter"/>
</dbReference>
<dbReference type="FunFam" id="1.10.287.1080:FF:000003">
    <property type="entry name" value="Nucleoside triphosphate pyrophosphohydrolase"/>
    <property type="match status" value="1"/>
</dbReference>
<keyword evidence="5" id="KW-0175">Coiled coil</keyword>
<dbReference type="GO" id="GO:0006203">
    <property type="term" value="P:dGTP catabolic process"/>
    <property type="evidence" value="ECO:0007669"/>
    <property type="project" value="TreeGrafter"/>
</dbReference>
<name>A0A5J6LAC4_9GAMM</name>
<dbReference type="CDD" id="cd11529">
    <property type="entry name" value="NTP-PPase_MazG_Cterm"/>
    <property type="match status" value="1"/>
</dbReference>
<dbReference type="GO" id="GO:0006950">
    <property type="term" value="P:response to stress"/>
    <property type="evidence" value="ECO:0007669"/>
    <property type="project" value="UniProtKB-ARBA"/>
</dbReference>
<comment type="similarity">
    <text evidence="2">Belongs to the nucleoside triphosphate pyrophosphohydrolase family.</text>
</comment>
<dbReference type="NCBIfam" id="NF007113">
    <property type="entry name" value="PRK09562.1"/>
    <property type="match status" value="1"/>
</dbReference>
<dbReference type="CDD" id="cd11528">
    <property type="entry name" value="NTP-PPase_MazG_Nterm"/>
    <property type="match status" value="1"/>
</dbReference>
<feature type="coiled-coil region" evidence="5">
    <location>
        <begin position="166"/>
        <end position="193"/>
    </location>
</feature>
<proteinExistence type="inferred from homology"/>
<dbReference type="EMBL" id="CP044222">
    <property type="protein sequence ID" value="QEW05549.1"/>
    <property type="molecule type" value="Genomic_DNA"/>
</dbReference>
<dbReference type="GO" id="GO:0046052">
    <property type="term" value="P:UTP catabolic process"/>
    <property type="evidence" value="ECO:0007669"/>
    <property type="project" value="TreeGrafter"/>
</dbReference>
<dbReference type="InterPro" id="IPR048015">
    <property type="entry name" value="NTP-PPase_MazG-like_N"/>
</dbReference>
<evidence type="ECO:0000256" key="3">
    <source>
        <dbReference type="ARBA" id="ARBA00066372"/>
    </source>
</evidence>
<dbReference type="SUPFAM" id="SSF101386">
    <property type="entry name" value="all-alpha NTP pyrophosphatases"/>
    <property type="match status" value="2"/>
</dbReference>
<evidence type="ECO:0000256" key="4">
    <source>
        <dbReference type="ARBA" id="ARBA00074799"/>
    </source>
</evidence>
<dbReference type="AlphaFoldDB" id="A0A5J6LAC4"/>
<dbReference type="FunFam" id="1.10.287.1080:FF:000001">
    <property type="entry name" value="Nucleoside triphosphate pyrophosphohydrolase"/>
    <property type="match status" value="1"/>
</dbReference>
<evidence type="ECO:0000313" key="7">
    <source>
        <dbReference type="EMBL" id="QEW05549.1"/>
    </source>
</evidence>
<evidence type="ECO:0000256" key="1">
    <source>
        <dbReference type="ARBA" id="ARBA00052141"/>
    </source>
</evidence>
<evidence type="ECO:0000256" key="5">
    <source>
        <dbReference type="SAM" id="Coils"/>
    </source>
</evidence>
<dbReference type="Proteomes" id="UP000325606">
    <property type="component" value="Chromosome"/>
</dbReference>
<dbReference type="PANTHER" id="PTHR30522:SF0">
    <property type="entry name" value="NUCLEOSIDE TRIPHOSPHATE PYROPHOSPHOHYDROLASE"/>
    <property type="match status" value="1"/>
</dbReference>
<reference evidence="7 8" key="1">
    <citation type="submission" date="2019-09" db="EMBL/GenBank/DDBJ databases">
        <title>Nitrincola iocasae sp. nov., a bacterium isolated from the sediment collected at a cold seep field in South China Sea.</title>
        <authorList>
            <person name="Zhang H."/>
            <person name="Wang H."/>
            <person name="Li C."/>
        </authorList>
    </citation>
    <scope>NUCLEOTIDE SEQUENCE [LARGE SCALE GENOMIC DNA]</scope>
    <source>
        <strain evidence="7 8">KXZD1103</strain>
    </source>
</reference>
<accession>A0A5J6LAC4</accession>
<gene>
    <name evidence="7" type="primary">mazG</name>
    <name evidence="7" type="ORF">F5I99_03065</name>
</gene>
<dbReference type="EC" id="3.6.1.8" evidence="3"/>
<sequence>MYTLDDLLFLMARLRSPQGCPWDQLQTFSSIVPHTLEEVYEVIDALEREDWPHLKDELGDLLFQVVFYAQLADEAELFRFTDIIDQLVAKLIRRHPHVFPDGQLYTDQQQPSIDPAQVNQRWEMIKQQERGERQQHSVLDEVPQALPALNRAAKLQKRAANVGFDWADTEGVLDKIEEEIAELRQAIRGGRHSEVLDEAGDLLFAQVNLCRHLKLDPEQALRSTNRKFERRFRYVETQVNQQRGDFSTYSLEELDAFWNQAKQRETADEH</sequence>
<feature type="domain" description="NTP pyrophosphohydrolase MazG-like" evidence="6">
    <location>
        <begin position="26"/>
        <end position="99"/>
    </location>
</feature>
<evidence type="ECO:0000259" key="6">
    <source>
        <dbReference type="Pfam" id="PF03819"/>
    </source>
</evidence>
<keyword evidence="7" id="KW-0378">Hydrolase</keyword>
<dbReference type="InterPro" id="IPR011551">
    <property type="entry name" value="NTP_PyrPHydrolase_MazG"/>
</dbReference>
<evidence type="ECO:0000313" key="8">
    <source>
        <dbReference type="Proteomes" id="UP000325606"/>
    </source>
</evidence>
<organism evidence="7 8">
    <name type="scientific">Nitrincola iocasae</name>
    <dbReference type="NCBI Taxonomy" id="2614693"/>
    <lineage>
        <taxon>Bacteria</taxon>
        <taxon>Pseudomonadati</taxon>
        <taxon>Pseudomonadota</taxon>
        <taxon>Gammaproteobacteria</taxon>
        <taxon>Oceanospirillales</taxon>
        <taxon>Oceanospirillaceae</taxon>
        <taxon>Nitrincola</taxon>
    </lineage>
</organism>
<dbReference type="Gene3D" id="1.10.287.1080">
    <property type="entry name" value="MazG-like"/>
    <property type="match status" value="2"/>
</dbReference>
<dbReference type="GO" id="GO:0046081">
    <property type="term" value="P:dUTP catabolic process"/>
    <property type="evidence" value="ECO:0007669"/>
    <property type="project" value="TreeGrafter"/>
</dbReference>
<dbReference type="RefSeq" id="WP_151053594.1">
    <property type="nucleotide sequence ID" value="NZ_CP044222.1"/>
</dbReference>
<evidence type="ECO:0000256" key="2">
    <source>
        <dbReference type="ARBA" id="ARBA00061115"/>
    </source>
</evidence>
<dbReference type="InterPro" id="IPR004518">
    <property type="entry name" value="MazG-like_dom"/>
</dbReference>
<dbReference type="GO" id="GO:0046047">
    <property type="term" value="P:TTP catabolic process"/>
    <property type="evidence" value="ECO:0007669"/>
    <property type="project" value="TreeGrafter"/>
</dbReference>
<dbReference type="GO" id="GO:0047693">
    <property type="term" value="F:ATP diphosphatase activity"/>
    <property type="evidence" value="ECO:0007669"/>
    <property type="project" value="UniProtKB-EC"/>
</dbReference>
<dbReference type="GO" id="GO:0046076">
    <property type="term" value="P:dTTP catabolic process"/>
    <property type="evidence" value="ECO:0007669"/>
    <property type="project" value="TreeGrafter"/>
</dbReference>
<dbReference type="PANTHER" id="PTHR30522">
    <property type="entry name" value="NUCLEOSIDE TRIPHOSPHATE PYROPHOSPHOHYDROLASE"/>
    <property type="match status" value="1"/>
</dbReference>
<dbReference type="InterPro" id="IPR048011">
    <property type="entry name" value="NTP-PPase_MazG-like_C"/>
</dbReference>
<dbReference type="Pfam" id="PF01503">
    <property type="entry name" value="PRA-PH"/>
    <property type="match status" value="1"/>
</dbReference>